<name>A0A9P0DCM6_9CUCU</name>
<dbReference type="InterPro" id="IPR001759">
    <property type="entry name" value="PTX_dom"/>
</dbReference>
<keyword evidence="10" id="KW-1185">Reference proteome</keyword>
<dbReference type="Proteomes" id="UP001153636">
    <property type="component" value="Chromosome 8"/>
</dbReference>
<evidence type="ECO:0000256" key="2">
    <source>
        <dbReference type="ARBA" id="ARBA00022723"/>
    </source>
</evidence>
<evidence type="ECO:0000256" key="6">
    <source>
        <dbReference type="PROSITE-ProRule" id="PRU01172"/>
    </source>
</evidence>
<dbReference type="SUPFAM" id="SSF49899">
    <property type="entry name" value="Concanavalin A-like lectins/glucanases"/>
    <property type="match status" value="1"/>
</dbReference>
<evidence type="ECO:0000256" key="7">
    <source>
        <dbReference type="SAM" id="SignalP"/>
    </source>
</evidence>
<evidence type="ECO:0000313" key="10">
    <source>
        <dbReference type="Proteomes" id="UP001153636"/>
    </source>
</evidence>
<evidence type="ECO:0000256" key="1">
    <source>
        <dbReference type="ARBA" id="ARBA00001913"/>
    </source>
</evidence>
<dbReference type="InterPro" id="IPR051360">
    <property type="entry name" value="Neuronal_Pentraxin_Related"/>
</dbReference>
<dbReference type="GO" id="GO:0046872">
    <property type="term" value="F:metal ion binding"/>
    <property type="evidence" value="ECO:0007669"/>
    <property type="project" value="UniProtKB-KW"/>
</dbReference>
<proteinExistence type="predicted"/>
<dbReference type="PRINTS" id="PR00895">
    <property type="entry name" value="PENTAXIN"/>
</dbReference>
<dbReference type="InterPro" id="IPR013320">
    <property type="entry name" value="ConA-like_dom_sf"/>
</dbReference>
<dbReference type="OrthoDB" id="8793160at2759"/>
<keyword evidence="2" id="KW-0479">Metal-binding</keyword>
<comment type="caution">
    <text evidence="6">Lacks conserved residue(s) required for the propagation of feature annotation.</text>
</comment>
<sequence length="517" mass="58127">MYKYLGLCLVLTCTAGVHDPDSWHPYQHHDVYQGIQQSPLETYQEEQVQYQHGGVPGRDQCQVYKVGFTQDLYFQYIQYKTEIPDLKQFTLCFWTKFYNHSNDHPIFSYAVDGQPRAIYSYISNTERSSYFSLVVEGHTFYRLNYPFRLNRWYHTCQSWNGKTGEWQIWVNAERVGRGFHNRLVGHVMPGGGIAITGQEQSQLGGGFQEGAEAPKGSGGMLGEITMLQLYKVALTAGKAHKDHKHHHAHQFDHSGRAITTPAPTTPRIRATLPPHPLLTAGQINQKLRINLANGPQVVQGQQYEAQFVNGQFVGNLLGQQLAAQQQQQLQQQQQQQQLQQPIAISPRQPQQLFLPQQQAASDQGSFSRQYVSFGDTPIVDADFNHGIDNSALALETHNVFKRQSDVKSRSKVKRRQTVGGSIFEDAVAGPGGTYTFDQSLLHGLAGIGQNEAISEKQKQTEDEREPAEAEVKAVLNICTGCDPEPFDKALIFGWRTVPKKLYSGAFYTPAVPECKVF</sequence>
<keyword evidence="5" id="KW-0325">Glycoprotein</keyword>
<dbReference type="PROSITE" id="PS51828">
    <property type="entry name" value="PTX_2"/>
    <property type="match status" value="1"/>
</dbReference>
<keyword evidence="3" id="KW-0106">Calcium</keyword>
<keyword evidence="4" id="KW-1015">Disulfide bond</keyword>
<evidence type="ECO:0000259" key="8">
    <source>
        <dbReference type="PROSITE" id="PS51828"/>
    </source>
</evidence>
<dbReference type="PANTHER" id="PTHR19277:SF125">
    <property type="entry name" value="B6"/>
    <property type="match status" value="1"/>
</dbReference>
<keyword evidence="7" id="KW-0732">Signal</keyword>
<protein>
    <recommendedName>
        <fullName evidence="8">Pentraxin (PTX) domain-containing protein</fullName>
    </recommendedName>
</protein>
<dbReference type="AlphaFoldDB" id="A0A9P0DCM6"/>
<comment type="cofactor">
    <cofactor evidence="1">
        <name>Ca(2+)</name>
        <dbReference type="ChEBI" id="CHEBI:29108"/>
    </cofactor>
</comment>
<gene>
    <name evidence="9" type="ORF">PSYICH_LOCUS14583</name>
</gene>
<evidence type="ECO:0000256" key="3">
    <source>
        <dbReference type="ARBA" id="ARBA00022837"/>
    </source>
</evidence>
<feature type="domain" description="Pentraxin (PTX)" evidence="8">
    <location>
        <begin position="62"/>
        <end position="270"/>
    </location>
</feature>
<dbReference type="Gene3D" id="2.60.120.200">
    <property type="match status" value="1"/>
</dbReference>
<organism evidence="9 10">
    <name type="scientific">Psylliodes chrysocephalus</name>
    <dbReference type="NCBI Taxonomy" id="3402493"/>
    <lineage>
        <taxon>Eukaryota</taxon>
        <taxon>Metazoa</taxon>
        <taxon>Ecdysozoa</taxon>
        <taxon>Arthropoda</taxon>
        <taxon>Hexapoda</taxon>
        <taxon>Insecta</taxon>
        <taxon>Pterygota</taxon>
        <taxon>Neoptera</taxon>
        <taxon>Endopterygota</taxon>
        <taxon>Coleoptera</taxon>
        <taxon>Polyphaga</taxon>
        <taxon>Cucujiformia</taxon>
        <taxon>Chrysomeloidea</taxon>
        <taxon>Chrysomelidae</taxon>
        <taxon>Galerucinae</taxon>
        <taxon>Alticini</taxon>
        <taxon>Psylliodes</taxon>
    </lineage>
</organism>
<evidence type="ECO:0000256" key="5">
    <source>
        <dbReference type="ARBA" id="ARBA00023180"/>
    </source>
</evidence>
<feature type="signal peptide" evidence="7">
    <location>
        <begin position="1"/>
        <end position="16"/>
    </location>
</feature>
<accession>A0A9P0DCM6</accession>
<reference evidence="9" key="1">
    <citation type="submission" date="2022-01" db="EMBL/GenBank/DDBJ databases">
        <authorList>
            <person name="King R."/>
        </authorList>
    </citation>
    <scope>NUCLEOTIDE SEQUENCE</scope>
</reference>
<evidence type="ECO:0000256" key="4">
    <source>
        <dbReference type="ARBA" id="ARBA00023157"/>
    </source>
</evidence>
<dbReference type="Pfam" id="PF00354">
    <property type="entry name" value="Pentaxin"/>
    <property type="match status" value="1"/>
</dbReference>
<dbReference type="SMART" id="SM00159">
    <property type="entry name" value="PTX"/>
    <property type="match status" value="1"/>
</dbReference>
<evidence type="ECO:0000313" key="9">
    <source>
        <dbReference type="EMBL" id="CAH1114460.1"/>
    </source>
</evidence>
<dbReference type="EMBL" id="OV651820">
    <property type="protein sequence ID" value="CAH1114460.1"/>
    <property type="molecule type" value="Genomic_DNA"/>
</dbReference>
<dbReference type="PANTHER" id="PTHR19277">
    <property type="entry name" value="PENTRAXIN"/>
    <property type="match status" value="1"/>
</dbReference>
<feature type="chain" id="PRO_5040405267" description="Pentraxin (PTX) domain-containing protein" evidence="7">
    <location>
        <begin position="17"/>
        <end position="517"/>
    </location>
</feature>